<feature type="region of interest" description="Disordered" evidence="1">
    <location>
        <begin position="326"/>
        <end position="347"/>
    </location>
</feature>
<comment type="caution">
    <text evidence="4">The sequence shown here is derived from an EMBL/GenBank/DDBJ whole genome shotgun (WGS) entry which is preliminary data.</text>
</comment>
<evidence type="ECO:0000256" key="1">
    <source>
        <dbReference type="SAM" id="MobiDB-lite"/>
    </source>
</evidence>
<dbReference type="NCBIfam" id="NF033634">
    <property type="entry name" value="SLATT_1"/>
    <property type="match status" value="1"/>
</dbReference>
<dbReference type="Pfam" id="PF18181">
    <property type="entry name" value="SLATT_1"/>
    <property type="match status" value="1"/>
</dbReference>
<dbReference type="InterPro" id="IPR025325">
    <property type="entry name" value="DUF4231"/>
</dbReference>
<feature type="compositionally biased region" description="Pro residues" evidence="1">
    <location>
        <begin position="396"/>
        <end position="418"/>
    </location>
</feature>
<feature type="domain" description="SMODS and SLOG-associating 2TM effector" evidence="3">
    <location>
        <begin position="178"/>
        <end position="314"/>
    </location>
</feature>
<dbReference type="AlphaFoldDB" id="A0A480AZ01"/>
<feature type="transmembrane region" description="Helical" evidence="2">
    <location>
        <begin position="43"/>
        <end position="61"/>
    </location>
</feature>
<keyword evidence="2" id="KW-1133">Transmembrane helix</keyword>
<gene>
    <name evidence="4" type="ORF">AQPW35_52370</name>
</gene>
<evidence type="ECO:0000256" key="2">
    <source>
        <dbReference type="SAM" id="Phobius"/>
    </source>
</evidence>
<dbReference type="Proteomes" id="UP000301751">
    <property type="component" value="Unassembled WGS sequence"/>
</dbReference>
<name>A0A480AZ01_9BURK</name>
<feature type="transmembrane region" description="Helical" evidence="2">
    <location>
        <begin position="67"/>
        <end position="86"/>
    </location>
</feature>
<feature type="transmembrane region" description="Helical" evidence="2">
    <location>
        <begin position="209"/>
        <end position="228"/>
    </location>
</feature>
<evidence type="ECO:0000313" key="5">
    <source>
        <dbReference type="Proteomes" id="UP000301751"/>
    </source>
</evidence>
<evidence type="ECO:0000259" key="3">
    <source>
        <dbReference type="Pfam" id="PF18181"/>
    </source>
</evidence>
<sequence length="428" mass="43451">MPDALPAQNTNDPQQVVASAWADQALWSLVANQLGDSIRTWRARAAVAGVAGLFLSLLAGTMGSGSVGQKVVASLGVLLLALVPFLQQRLLSADRVLAWTRARQVAELLKEAIYRHLMGALAPVPLDDGSPPPDPAGPGNLVRRCRAIKRSAADLALLAATATPEPRTRKTAMTLADYLADRLEGQISYYRKSSLAAGTNAQRLQQLEFGLGLLTVLLGALAGNLLPAAATPDAVQNSPLAPWLALIASTAAAVSSHIAGTRNLELAAKYFATHDLLKTLRDEWAVAPDRDDPARVLRLVDAVEGAIAAEHGGWVNDWQQAATAGTAAGATAPAPASAPAGDPARSGLSPAVPALAAAASVATAATVAAADATDDPAASGGAAGPSALTEVEPAGPSAPEPDGPAAPEPDGPASPEPDVPADTTRPTS</sequence>
<dbReference type="InterPro" id="IPR040884">
    <property type="entry name" value="SLATT_1"/>
</dbReference>
<dbReference type="Pfam" id="PF14015">
    <property type="entry name" value="DUF4231"/>
    <property type="match status" value="1"/>
</dbReference>
<keyword evidence="2" id="KW-0812">Transmembrane</keyword>
<feature type="region of interest" description="Disordered" evidence="1">
    <location>
        <begin position="373"/>
        <end position="428"/>
    </location>
</feature>
<feature type="compositionally biased region" description="Low complexity" evidence="1">
    <location>
        <begin position="373"/>
        <end position="395"/>
    </location>
</feature>
<dbReference type="RefSeq" id="WP_137735856.1">
    <property type="nucleotide sequence ID" value="NZ_BJCL01000026.1"/>
</dbReference>
<keyword evidence="5" id="KW-1185">Reference proteome</keyword>
<feature type="transmembrane region" description="Helical" evidence="2">
    <location>
        <begin position="240"/>
        <end position="259"/>
    </location>
</feature>
<organism evidence="4 5">
    <name type="scientific">Pseudaquabacterium pictum</name>
    <dbReference type="NCBI Taxonomy" id="2315236"/>
    <lineage>
        <taxon>Bacteria</taxon>
        <taxon>Pseudomonadati</taxon>
        <taxon>Pseudomonadota</taxon>
        <taxon>Betaproteobacteria</taxon>
        <taxon>Burkholderiales</taxon>
        <taxon>Sphaerotilaceae</taxon>
        <taxon>Pseudaquabacterium</taxon>
    </lineage>
</organism>
<evidence type="ECO:0000313" key="4">
    <source>
        <dbReference type="EMBL" id="GCL66156.1"/>
    </source>
</evidence>
<proteinExistence type="predicted"/>
<keyword evidence="2" id="KW-0472">Membrane</keyword>
<dbReference type="EMBL" id="BJCL01000026">
    <property type="protein sequence ID" value="GCL66156.1"/>
    <property type="molecule type" value="Genomic_DNA"/>
</dbReference>
<protein>
    <recommendedName>
        <fullName evidence="3">SMODS and SLOG-associating 2TM effector domain-containing protein</fullName>
    </recommendedName>
</protein>
<accession>A0A480AZ01</accession>
<reference evidence="5" key="1">
    <citation type="submission" date="2019-03" db="EMBL/GenBank/DDBJ databases">
        <title>Aquabacterium pictum sp.nov., the first bacteriochlorophyll a-containing freshwater bacterium in the genus Aquabacterium of the class Betaproteobacteria.</title>
        <authorList>
            <person name="Hirose S."/>
            <person name="Tank M."/>
            <person name="Hara E."/>
            <person name="Tamaki H."/>
            <person name="Takaichi S."/>
            <person name="Haruta S."/>
            <person name="Hanada S."/>
        </authorList>
    </citation>
    <scope>NUCLEOTIDE SEQUENCE [LARGE SCALE GENOMIC DNA]</scope>
    <source>
        <strain evidence="5">W35</strain>
    </source>
</reference>